<sequence length="608" mass="70412">MSSSTRSKRTSTASTTRIVRDNNETYSFTDDSIENGRSSSPNPQQWTRLQEKQQLSNLNDRLATYIDKVRSLEAENARLHVQIKDVEIIEKKEKENLADRYENKIAELRRLVDALSRDKAKIELEGSGATTKYNDLKQKYDKVDRDFKRVEKERNSFQSLLSDLQSRSNDNEARRRSAEARLAELEKELDALQQKVDSLTNQLEDEVLLRAELQNQLASAKEDLEFARASHNNQMEDFRRKRQVEMVTVSTEIEKNYQAKLQEQLQAMRADFDARIAASRKETADMYQNKLSEALETSDRARRDAAQAREDYNSYRLRTQGLEKEQAELEKKLELAQRRIKDLETQLRIIEDDYANRIQLRDDRIAILERQINDMLSQYQDLLDLKIQLDTELQAYQKLLEGEETRLHITPTTTPNTSTNLSSSMLNTSSSGPTHHVSFQEVLNSSNSMSPRRGVKRRRLEQDDLVRYDRSSRTFNTVGHSDTDVEIDEVDSEGRFVKIVNKSEEDFNLGKWSIKSVGDAREVTFQFHTRQLIKPGQIITIWSCDSGETHSPPNNLVMKKQSWPTGDSVRVDLMNEEGTIVAHRQMFLESGFRDHLDSTDPDQRCSIM</sequence>
<name>A0AC34GX78_9BILA</name>
<organism evidence="1 2">
    <name type="scientific">Panagrolaimus sp. ES5</name>
    <dbReference type="NCBI Taxonomy" id="591445"/>
    <lineage>
        <taxon>Eukaryota</taxon>
        <taxon>Metazoa</taxon>
        <taxon>Ecdysozoa</taxon>
        <taxon>Nematoda</taxon>
        <taxon>Chromadorea</taxon>
        <taxon>Rhabditida</taxon>
        <taxon>Tylenchina</taxon>
        <taxon>Panagrolaimomorpha</taxon>
        <taxon>Panagrolaimoidea</taxon>
        <taxon>Panagrolaimidae</taxon>
        <taxon>Panagrolaimus</taxon>
    </lineage>
</organism>
<proteinExistence type="predicted"/>
<dbReference type="WBParaSite" id="ES5_v2.g9622.t1">
    <property type="protein sequence ID" value="ES5_v2.g9622.t1"/>
    <property type="gene ID" value="ES5_v2.g9622"/>
</dbReference>
<accession>A0AC34GX78</accession>
<evidence type="ECO:0000313" key="2">
    <source>
        <dbReference type="WBParaSite" id="ES5_v2.g9622.t1"/>
    </source>
</evidence>
<dbReference type="Proteomes" id="UP000887579">
    <property type="component" value="Unplaced"/>
</dbReference>
<reference evidence="2" key="1">
    <citation type="submission" date="2022-11" db="UniProtKB">
        <authorList>
            <consortium name="WormBaseParasite"/>
        </authorList>
    </citation>
    <scope>IDENTIFICATION</scope>
</reference>
<evidence type="ECO:0000313" key="1">
    <source>
        <dbReference type="Proteomes" id="UP000887579"/>
    </source>
</evidence>
<protein>
    <submittedName>
        <fullName evidence="2">Lamin</fullName>
    </submittedName>
</protein>